<dbReference type="InterPro" id="IPR044770">
    <property type="entry name" value="MFS_spinster-like"/>
</dbReference>
<dbReference type="Proteomes" id="UP000580250">
    <property type="component" value="Unassembled WGS sequence"/>
</dbReference>
<evidence type="ECO:0000313" key="11">
    <source>
        <dbReference type="Proteomes" id="UP000580250"/>
    </source>
</evidence>
<comment type="similarity">
    <text evidence="6">Belongs to the major facilitator superfamily. Spinster (TC 2.A.1.49) family.</text>
</comment>
<dbReference type="PANTHER" id="PTHR23505">
    <property type="entry name" value="SPINSTER"/>
    <property type="match status" value="1"/>
</dbReference>
<feature type="transmembrane region" description="Helical" evidence="8">
    <location>
        <begin position="197"/>
        <end position="216"/>
    </location>
</feature>
<feature type="region of interest" description="Disordered" evidence="7">
    <location>
        <begin position="1"/>
        <end position="60"/>
    </location>
</feature>
<name>A0A6V7X9J6_MELEN</name>
<dbReference type="GO" id="GO:0016020">
    <property type="term" value="C:membrane"/>
    <property type="evidence" value="ECO:0007669"/>
    <property type="project" value="UniProtKB-SubCell"/>
</dbReference>
<evidence type="ECO:0000256" key="2">
    <source>
        <dbReference type="ARBA" id="ARBA00022448"/>
    </source>
</evidence>
<reference evidence="10 11" key="1">
    <citation type="submission" date="2020-08" db="EMBL/GenBank/DDBJ databases">
        <authorList>
            <person name="Koutsovoulos G."/>
            <person name="Danchin GJ E."/>
        </authorList>
    </citation>
    <scope>NUCLEOTIDE SEQUENCE [LARGE SCALE GENOMIC DNA]</scope>
</reference>
<comment type="caution">
    <text evidence="10">The sequence shown here is derived from an EMBL/GenBank/DDBJ whole genome shotgun (WGS) entry which is preliminary data.</text>
</comment>
<sequence length="398" mass="44621">MPSTAKKELNYKSAQYPSNNNTEQKFEEISLNSNRRKESTNISQNEGEHNFTLRENPKNQSKKMENKKLICLIILFAINLLNYMDRFTIAGVLNDVIKFYNIDDKMAGFLQTVFIIFFMLFAPICGCLGDRFNRKIIILIGEIVWVLAVFASSFIPQNHFASFVILRGIVGIGEASYAVVAPTFLADMFGGKTRSRVLMFFYFAIPVGSGLGYVIGSYVASIAKAGRTDCLDCWQWGIRATPLFGVATIIALIFGVDEPVRGQADQEESGRINGQNESNNLNNRVNSSTPANEDVITAQTSFKNKLSNIYQDLVYLLENQTFIWSTIAYTAVVFSTGTLTWWAPAAIEEAIAWHHNISNASAVTDTEHVALTFGELLVLVELLEWLWELLLLWLGNVE</sequence>
<dbReference type="InterPro" id="IPR011701">
    <property type="entry name" value="MFS"/>
</dbReference>
<evidence type="ECO:0000259" key="9">
    <source>
        <dbReference type="PROSITE" id="PS50850"/>
    </source>
</evidence>
<feature type="transmembrane region" description="Helical" evidence="8">
    <location>
        <begin position="161"/>
        <end position="185"/>
    </location>
</feature>
<keyword evidence="2" id="KW-0813">Transport</keyword>
<dbReference type="CDD" id="cd17328">
    <property type="entry name" value="MFS_spinster_like"/>
    <property type="match status" value="1"/>
</dbReference>
<feature type="transmembrane region" description="Helical" evidence="8">
    <location>
        <begin position="236"/>
        <end position="256"/>
    </location>
</feature>
<organism evidence="10 11">
    <name type="scientific">Meloidogyne enterolobii</name>
    <name type="common">Root-knot nematode worm</name>
    <name type="synonym">Meloidogyne mayaguensis</name>
    <dbReference type="NCBI Taxonomy" id="390850"/>
    <lineage>
        <taxon>Eukaryota</taxon>
        <taxon>Metazoa</taxon>
        <taxon>Ecdysozoa</taxon>
        <taxon>Nematoda</taxon>
        <taxon>Chromadorea</taxon>
        <taxon>Rhabditida</taxon>
        <taxon>Tylenchina</taxon>
        <taxon>Tylenchomorpha</taxon>
        <taxon>Tylenchoidea</taxon>
        <taxon>Meloidogynidae</taxon>
        <taxon>Meloidogyninae</taxon>
        <taxon>Meloidogyne</taxon>
    </lineage>
</organism>
<evidence type="ECO:0000313" key="10">
    <source>
        <dbReference type="EMBL" id="CAD2195989.1"/>
    </source>
</evidence>
<dbReference type="EMBL" id="CAJEWN010001266">
    <property type="protein sequence ID" value="CAD2195989.1"/>
    <property type="molecule type" value="Genomic_DNA"/>
</dbReference>
<dbReference type="InterPro" id="IPR036259">
    <property type="entry name" value="MFS_trans_sf"/>
</dbReference>
<proteinExistence type="inferred from homology"/>
<evidence type="ECO:0000256" key="3">
    <source>
        <dbReference type="ARBA" id="ARBA00022692"/>
    </source>
</evidence>
<feature type="compositionally biased region" description="Basic and acidic residues" evidence="7">
    <location>
        <begin position="1"/>
        <end position="10"/>
    </location>
</feature>
<keyword evidence="4 8" id="KW-1133">Transmembrane helix</keyword>
<feature type="domain" description="Major facilitator superfamily (MFS) profile" evidence="9">
    <location>
        <begin position="71"/>
        <end position="398"/>
    </location>
</feature>
<protein>
    <recommendedName>
        <fullName evidence="9">Major facilitator superfamily (MFS) profile domain-containing protein</fullName>
    </recommendedName>
</protein>
<evidence type="ECO:0000256" key="7">
    <source>
        <dbReference type="SAM" id="MobiDB-lite"/>
    </source>
</evidence>
<feature type="transmembrane region" description="Helical" evidence="8">
    <location>
        <begin position="109"/>
        <end position="129"/>
    </location>
</feature>
<dbReference type="SUPFAM" id="SSF103473">
    <property type="entry name" value="MFS general substrate transporter"/>
    <property type="match status" value="1"/>
</dbReference>
<dbReference type="PROSITE" id="PS50850">
    <property type="entry name" value="MFS"/>
    <property type="match status" value="1"/>
</dbReference>
<evidence type="ECO:0000256" key="8">
    <source>
        <dbReference type="SAM" id="Phobius"/>
    </source>
</evidence>
<feature type="transmembrane region" description="Helical" evidence="8">
    <location>
        <begin position="136"/>
        <end position="155"/>
    </location>
</feature>
<dbReference type="InterPro" id="IPR020846">
    <property type="entry name" value="MFS_dom"/>
</dbReference>
<keyword evidence="5 8" id="KW-0472">Membrane</keyword>
<dbReference type="Gene3D" id="1.20.1250.20">
    <property type="entry name" value="MFS general substrate transporter like domains"/>
    <property type="match status" value="1"/>
</dbReference>
<feature type="transmembrane region" description="Helical" evidence="8">
    <location>
        <begin position="69"/>
        <end position="89"/>
    </location>
</feature>
<feature type="compositionally biased region" description="Low complexity" evidence="7">
    <location>
        <begin position="276"/>
        <end position="288"/>
    </location>
</feature>
<dbReference type="PANTHER" id="PTHR23505:SF79">
    <property type="entry name" value="PROTEIN SPINSTER"/>
    <property type="match status" value="1"/>
</dbReference>
<comment type="subcellular location">
    <subcellularLocation>
        <location evidence="1">Membrane</location>
        <topology evidence="1">Multi-pass membrane protein</topology>
    </subcellularLocation>
</comment>
<dbReference type="GO" id="GO:0022857">
    <property type="term" value="F:transmembrane transporter activity"/>
    <property type="evidence" value="ECO:0007669"/>
    <property type="project" value="InterPro"/>
</dbReference>
<keyword evidence="3 8" id="KW-0812">Transmembrane</keyword>
<feature type="compositionally biased region" description="Polar residues" evidence="7">
    <location>
        <begin position="12"/>
        <end position="23"/>
    </location>
</feature>
<accession>A0A6V7X9J6</accession>
<gene>
    <name evidence="10" type="ORF">MENT_LOCUS49120</name>
</gene>
<evidence type="ECO:0000256" key="4">
    <source>
        <dbReference type="ARBA" id="ARBA00022989"/>
    </source>
</evidence>
<dbReference type="AlphaFoldDB" id="A0A6V7X9J6"/>
<dbReference type="Pfam" id="PF07690">
    <property type="entry name" value="MFS_1"/>
    <property type="match status" value="1"/>
</dbReference>
<evidence type="ECO:0000256" key="5">
    <source>
        <dbReference type="ARBA" id="ARBA00023136"/>
    </source>
</evidence>
<dbReference type="OrthoDB" id="6770063at2759"/>
<feature type="compositionally biased region" description="Basic and acidic residues" evidence="7">
    <location>
        <begin position="46"/>
        <end position="60"/>
    </location>
</feature>
<evidence type="ECO:0000256" key="6">
    <source>
        <dbReference type="ARBA" id="ARBA00024338"/>
    </source>
</evidence>
<evidence type="ECO:0000256" key="1">
    <source>
        <dbReference type="ARBA" id="ARBA00004141"/>
    </source>
</evidence>
<feature type="region of interest" description="Disordered" evidence="7">
    <location>
        <begin position="264"/>
        <end position="289"/>
    </location>
</feature>